<dbReference type="InterPro" id="IPR052256">
    <property type="entry name" value="E3_ubiquitin-ligase_CHFR"/>
</dbReference>
<dbReference type="InterPro" id="IPR013083">
    <property type="entry name" value="Znf_RING/FYVE/PHD"/>
</dbReference>
<dbReference type="PROSITE" id="PS50089">
    <property type="entry name" value="ZF_RING_2"/>
    <property type="match status" value="1"/>
</dbReference>
<organism evidence="10 11">
    <name type="scientific">Brassicogethes aeneus</name>
    <name type="common">Rape pollen beetle</name>
    <name type="synonym">Meligethes aeneus</name>
    <dbReference type="NCBI Taxonomy" id="1431903"/>
    <lineage>
        <taxon>Eukaryota</taxon>
        <taxon>Metazoa</taxon>
        <taxon>Ecdysozoa</taxon>
        <taxon>Arthropoda</taxon>
        <taxon>Hexapoda</taxon>
        <taxon>Insecta</taxon>
        <taxon>Pterygota</taxon>
        <taxon>Neoptera</taxon>
        <taxon>Endopterygota</taxon>
        <taxon>Coleoptera</taxon>
        <taxon>Polyphaga</taxon>
        <taxon>Cucujiformia</taxon>
        <taxon>Nitidulidae</taxon>
        <taxon>Meligethinae</taxon>
        <taxon>Brassicogethes</taxon>
    </lineage>
</organism>
<dbReference type="SMART" id="SM00343">
    <property type="entry name" value="ZnF_C2HC"/>
    <property type="match status" value="1"/>
</dbReference>
<dbReference type="GO" id="GO:0006511">
    <property type="term" value="P:ubiquitin-dependent protein catabolic process"/>
    <property type="evidence" value="ECO:0007669"/>
    <property type="project" value="TreeGrafter"/>
</dbReference>
<dbReference type="SMART" id="SM00184">
    <property type="entry name" value="RING"/>
    <property type="match status" value="1"/>
</dbReference>
<sequence>MDVRTSPQLLKIDDNSKIEINNTPFSIGRSLNNNYVISSKLVSRKHCVFTRKELGWSITDCSTNGTRLNDELLRYTEANLKEGDVITLTSEPFIYRFLPNIIEIVDITDEQMCYIAERDAKADQVPMDEIKNSEGASANNSHMNVIEDELTCSICSELFIKAVTLNCSHSFCKQCIEMWKKNKKICPICRAPITNINATLVLDNFISKTLEKATDEVKEHRKIIMAEREASEQKVKPAAQKNDNTDRVLRSTTATEVIELSDNDSLSDDSLMYFEEDSDLSVSEDNYDYLNDDWYNPSGHRGSRRPYYGGYGACYTCGQPGHWANSCPVRHAT</sequence>
<dbReference type="Gene3D" id="4.10.60.10">
    <property type="entry name" value="Zinc finger, CCHC-type"/>
    <property type="match status" value="1"/>
</dbReference>
<evidence type="ECO:0000259" key="9">
    <source>
        <dbReference type="PROSITE" id="PS50158"/>
    </source>
</evidence>
<keyword evidence="5" id="KW-0862">Zinc</keyword>
<dbReference type="GO" id="GO:0016567">
    <property type="term" value="P:protein ubiquitination"/>
    <property type="evidence" value="ECO:0007669"/>
    <property type="project" value="TreeGrafter"/>
</dbReference>
<dbReference type="PANTHER" id="PTHR16079:SF4">
    <property type="entry name" value="E3 UBIQUITIN-PROTEIN LIGASE CHFR"/>
    <property type="match status" value="1"/>
</dbReference>
<keyword evidence="11" id="KW-1185">Reference proteome</keyword>
<dbReference type="Gene3D" id="2.60.200.20">
    <property type="match status" value="1"/>
</dbReference>
<dbReference type="PROSITE" id="PS00518">
    <property type="entry name" value="ZF_RING_1"/>
    <property type="match status" value="1"/>
</dbReference>
<name>A0A9P0AU30_BRAAE</name>
<dbReference type="PROSITE" id="PS50158">
    <property type="entry name" value="ZF_CCHC"/>
    <property type="match status" value="1"/>
</dbReference>
<proteinExistence type="inferred from homology"/>
<dbReference type="EMBL" id="OV121142">
    <property type="protein sequence ID" value="CAH0549625.1"/>
    <property type="molecule type" value="Genomic_DNA"/>
</dbReference>
<evidence type="ECO:0000256" key="3">
    <source>
        <dbReference type="ARBA" id="ARBA00022723"/>
    </source>
</evidence>
<reference evidence="10" key="1">
    <citation type="submission" date="2021-12" db="EMBL/GenBank/DDBJ databases">
        <authorList>
            <person name="King R."/>
        </authorList>
    </citation>
    <scope>NUCLEOTIDE SEQUENCE</scope>
</reference>
<feature type="domain" description="FHA" evidence="7">
    <location>
        <begin position="25"/>
        <end position="73"/>
    </location>
</feature>
<evidence type="ECO:0000256" key="5">
    <source>
        <dbReference type="ARBA" id="ARBA00022833"/>
    </source>
</evidence>
<feature type="domain" description="CCHC-type" evidence="9">
    <location>
        <begin position="314"/>
        <end position="328"/>
    </location>
</feature>
<dbReference type="Gene3D" id="3.30.40.10">
    <property type="entry name" value="Zinc/RING finger domain, C3HC4 (zinc finger)"/>
    <property type="match status" value="1"/>
</dbReference>
<evidence type="ECO:0000313" key="10">
    <source>
        <dbReference type="EMBL" id="CAH0549625.1"/>
    </source>
</evidence>
<evidence type="ECO:0000256" key="6">
    <source>
        <dbReference type="PROSITE-ProRule" id="PRU00047"/>
    </source>
</evidence>
<dbReference type="Pfam" id="PF13920">
    <property type="entry name" value="zf-C3HC4_3"/>
    <property type="match status" value="1"/>
</dbReference>
<dbReference type="SUPFAM" id="SSF57850">
    <property type="entry name" value="RING/U-box"/>
    <property type="match status" value="1"/>
</dbReference>
<dbReference type="GO" id="GO:0004842">
    <property type="term" value="F:ubiquitin-protein transferase activity"/>
    <property type="evidence" value="ECO:0007669"/>
    <property type="project" value="TreeGrafter"/>
</dbReference>
<dbReference type="AlphaFoldDB" id="A0A9P0AU30"/>
<dbReference type="PROSITE" id="PS50006">
    <property type="entry name" value="FHA_DOMAIN"/>
    <property type="match status" value="1"/>
</dbReference>
<dbReference type="SUPFAM" id="SSF57756">
    <property type="entry name" value="Retrovirus zinc finger-like domains"/>
    <property type="match status" value="1"/>
</dbReference>
<protein>
    <recommendedName>
        <fullName evidence="2">E3 ubiquitin-protein ligase CHFR</fullName>
    </recommendedName>
</protein>
<dbReference type="InterPro" id="IPR036875">
    <property type="entry name" value="Znf_CCHC_sf"/>
</dbReference>
<evidence type="ECO:0000259" key="7">
    <source>
        <dbReference type="PROSITE" id="PS50006"/>
    </source>
</evidence>
<dbReference type="InterPro" id="IPR001878">
    <property type="entry name" value="Znf_CCHC"/>
</dbReference>
<dbReference type="Pfam" id="PF00498">
    <property type="entry name" value="FHA"/>
    <property type="match status" value="1"/>
</dbReference>
<dbReference type="GO" id="GO:0008270">
    <property type="term" value="F:zinc ion binding"/>
    <property type="evidence" value="ECO:0007669"/>
    <property type="project" value="UniProtKB-KW"/>
</dbReference>
<dbReference type="PANTHER" id="PTHR16079">
    <property type="entry name" value="UBIQUITIN LIGASE PROTEIN CHFR"/>
    <property type="match status" value="1"/>
</dbReference>
<evidence type="ECO:0000313" key="11">
    <source>
        <dbReference type="Proteomes" id="UP001154078"/>
    </source>
</evidence>
<dbReference type="SMART" id="SM00240">
    <property type="entry name" value="FHA"/>
    <property type="match status" value="1"/>
</dbReference>
<evidence type="ECO:0000259" key="8">
    <source>
        <dbReference type="PROSITE" id="PS50089"/>
    </source>
</evidence>
<dbReference type="GO" id="GO:0003676">
    <property type="term" value="F:nucleic acid binding"/>
    <property type="evidence" value="ECO:0007669"/>
    <property type="project" value="InterPro"/>
</dbReference>
<dbReference type="InterPro" id="IPR000253">
    <property type="entry name" value="FHA_dom"/>
</dbReference>
<evidence type="ECO:0000256" key="1">
    <source>
        <dbReference type="ARBA" id="ARBA00005797"/>
    </source>
</evidence>
<dbReference type="Proteomes" id="UP001154078">
    <property type="component" value="Chromosome 11"/>
</dbReference>
<dbReference type="InterPro" id="IPR008984">
    <property type="entry name" value="SMAD_FHA_dom_sf"/>
</dbReference>
<keyword evidence="4 6" id="KW-0863">Zinc-finger</keyword>
<dbReference type="InterPro" id="IPR017907">
    <property type="entry name" value="Znf_RING_CS"/>
</dbReference>
<dbReference type="SUPFAM" id="SSF49879">
    <property type="entry name" value="SMAD/FHA domain"/>
    <property type="match status" value="1"/>
</dbReference>
<keyword evidence="3" id="KW-0479">Metal-binding</keyword>
<gene>
    <name evidence="10" type="ORF">MELIAE_LOCUS2717</name>
</gene>
<dbReference type="CDD" id="cd00060">
    <property type="entry name" value="FHA"/>
    <property type="match status" value="1"/>
</dbReference>
<comment type="similarity">
    <text evidence="1">Belongs to the CHFR family.</text>
</comment>
<evidence type="ECO:0000256" key="4">
    <source>
        <dbReference type="ARBA" id="ARBA00022771"/>
    </source>
</evidence>
<feature type="domain" description="RING-type" evidence="8">
    <location>
        <begin position="152"/>
        <end position="190"/>
    </location>
</feature>
<evidence type="ECO:0000256" key="2">
    <source>
        <dbReference type="ARBA" id="ARBA00017908"/>
    </source>
</evidence>
<dbReference type="InterPro" id="IPR001841">
    <property type="entry name" value="Znf_RING"/>
</dbReference>
<dbReference type="GO" id="GO:0005634">
    <property type="term" value="C:nucleus"/>
    <property type="evidence" value="ECO:0007669"/>
    <property type="project" value="TreeGrafter"/>
</dbReference>
<accession>A0A9P0AU30</accession>
<dbReference type="Pfam" id="PF00098">
    <property type="entry name" value="zf-CCHC"/>
    <property type="match status" value="1"/>
</dbReference>